<feature type="non-terminal residue" evidence="2">
    <location>
        <position position="191"/>
    </location>
</feature>
<evidence type="ECO:0000313" key="2">
    <source>
        <dbReference type="EMBL" id="KAK6966987.1"/>
    </source>
</evidence>
<keyword evidence="3" id="KW-1185">Reference proteome</keyword>
<accession>A0AAV9Z139</accession>
<proteinExistence type="predicted"/>
<dbReference type="Proteomes" id="UP001362999">
    <property type="component" value="Unassembled WGS sequence"/>
</dbReference>
<comment type="caution">
    <text evidence="2">The sequence shown here is derived from an EMBL/GenBank/DDBJ whole genome shotgun (WGS) entry which is preliminary data.</text>
</comment>
<gene>
    <name evidence="2" type="ORF">R3P38DRAFT_2398434</name>
</gene>
<name>A0AAV9Z139_9AGAR</name>
<evidence type="ECO:0000256" key="1">
    <source>
        <dbReference type="SAM" id="MobiDB-lite"/>
    </source>
</evidence>
<reference evidence="2 3" key="1">
    <citation type="journal article" date="2024" name="J Genomics">
        <title>Draft genome sequencing and assembly of Favolaschia claudopus CIRM-BRFM 2984 isolated from oak limbs.</title>
        <authorList>
            <person name="Navarro D."/>
            <person name="Drula E."/>
            <person name="Chaduli D."/>
            <person name="Cazenave R."/>
            <person name="Ahrendt S."/>
            <person name="Wang J."/>
            <person name="Lipzen A."/>
            <person name="Daum C."/>
            <person name="Barry K."/>
            <person name="Grigoriev I.V."/>
            <person name="Favel A."/>
            <person name="Rosso M.N."/>
            <person name="Martin F."/>
        </authorList>
    </citation>
    <scope>NUCLEOTIDE SEQUENCE [LARGE SCALE GENOMIC DNA]</scope>
    <source>
        <strain evidence="2 3">CIRM-BRFM 2984</strain>
    </source>
</reference>
<protein>
    <submittedName>
        <fullName evidence="2">Uncharacterized protein</fullName>
    </submittedName>
</protein>
<dbReference type="AlphaFoldDB" id="A0AAV9Z139"/>
<dbReference type="EMBL" id="JAWWNJ010000248">
    <property type="protein sequence ID" value="KAK6966987.1"/>
    <property type="molecule type" value="Genomic_DNA"/>
</dbReference>
<feature type="region of interest" description="Disordered" evidence="1">
    <location>
        <begin position="61"/>
        <end position="116"/>
    </location>
</feature>
<sequence length="191" mass="20514">MLGELQKEISELKKTAQSFRKNADAWPRGFQPRTLQSINLVISAVDEIRDLMLCRQYHAPDPRPAAVSDSPSPPTFAEVVKAPPEPAEARPQQSSKPRHQPPAARRDAAKPSRRTLPSTRLIVDLSGCQPTKKPHPASLCSALNEALGGRLAVSAASTSRNGNLILHASAPACSAQALAAHRSLVWSTISP</sequence>
<evidence type="ECO:0000313" key="3">
    <source>
        <dbReference type="Proteomes" id="UP001362999"/>
    </source>
</evidence>
<organism evidence="2 3">
    <name type="scientific">Favolaschia claudopus</name>
    <dbReference type="NCBI Taxonomy" id="2862362"/>
    <lineage>
        <taxon>Eukaryota</taxon>
        <taxon>Fungi</taxon>
        <taxon>Dikarya</taxon>
        <taxon>Basidiomycota</taxon>
        <taxon>Agaricomycotina</taxon>
        <taxon>Agaricomycetes</taxon>
        <taxon>Agaricomycetidae</taxon>
        <taxon>Agaricales</taxon>
        <taxon>Marasmiineae</taxon>
        <taxon>Mycenaceae</taxon>
        <taxon>Favolaschia</taxon>
    </lineage>
</organism>